<evidence type="ECO:0000313" key="2">
    <source>
        <dbReference type="EMBL" id="KAH7131918.1"/>
    </source>
</evidence>
<evidence type="ECO:0000313" key="3">
    <source>
        <dbReference type="Proteomes" id="UP000700596"/>
    </source>
</evidence>
<dbReference type="AlphaFoldDB" id="A0A9P9E6Q4"/>
<dbReference type="Proteomes" id="UP000700596">
    <property type="component" value="Unassembled WGS sequence"/>
</dbReference>
<keyword evidence="1" id="KW-0812">Transmembrane</keyword>
<reference evidence="2" key="1">
    <citation type="journal article" date="2021" name="Nat. Commun.">
        <title>Genetic determinants of endophytism in the Arabidopsis root mycobiome.</title>
        <authorList>
            <person name="Mesny F."/>
            <person name="Miyauchi S."/>
            <person name="Thiergart T."/>
            <person name="Pickel B."/>
            <person name="Atanasova L."/>
            <person name="Karlsson M."/>
            <person name="Huettel B."/>
            <person name="Barry K.W."/>
            <person name="Haridas S."/>
            <person name="Chen C."/>
            <person name="Bauer D."/>
            <person name="Andreopoulos W."/>
            <person name="Pangilinan J."/>
            <person name="LaButti K."/>
            <person name="Riley R."/>
            <person name="Lipzen A."/>
            <person name="Clum A."/>
            <person name="Drula E."/>
            <person name="Henrissat B."/>
            <person name="Kohler A."/>
            <person name="Grigoriev I.V."/>
            <person name="Martin F.M."/>
            <person name="Hacquard S."/>
        </authorList>
    </citation>
    <scope>NUCLEOTIDE SEQUENCE</scope>
    <source>
        <strain evidence="2">MPI-CAGE-CH-0243</strain>
    </source>
</reference>
<keyword evidence="1" id="KW-1133">Transmembrane helix</keyword>
<feature type="transmembrane region" description="Helical" evidence="1">
    <location>
        <begin position="27"/>
        <end position="48"/>
    </location>
</feature>
<keyword evidence="3" id="KW-1185">Reference proteome</keyword>
<feature type="transmembrane region" description="Helical" evidence="1">
    <location>
        <begin position="68"/>
        <end position="88"/>
    </location>
</feature>
<comment type="caution">
    <text evidence="2">The sequence shown here is derived from an EMBL/GenBank/DDBJ whole genome shotgun (WGS) entry which is preliminary data.</text>
</comment>
<proteinExistence type="predicted"/>
<keyword evidence="1" id="KW-0472">Membrane</keyword>
<dbReference type="EMBL" id="JAGMWT010000003">
    <property type="protein sequence ID" value="KAH7131918.1"/>
    <property type="molecule type" value="Genomic_DNA"/>
</dbReference>
<organism evidence="2 3">
    <name type="scientific">Dendryphion nanum</name>
    <dbReference type="NCBI Taxonomy" id="256645"/>
    <lineage>
        <taxon>Eukaryota</taxon>
        <taxon>Fungi</taxon>
        <taxon>Dikarya</taxon>
        <taxon>Ascomycota</taxon>
        <taxon>Pezizomycotina</taxon>
        <taxon>Dothideomycetes</taxon>
        <taxon>Pleosporomycetidae</taxon>
        <taxon>Pleosporales</taxon>
        <taxon>Torulaceae</taxon>
        <taxon>Dendryphion</taxon>
    </lineage>
</organism>
<evidence type="ECO:0000256" key="1">
    <source>
        <dbReference type="SAM" id="Phobius"/>
    </source>
</evidence>
<protein>
    <submittedName>
        <fullName evidence="2">Uncharacterized protein</fullName>
    </submittedName>
</protein>
<name>A0A9P9E6Q4_9PLEO</name>
<sequence length="107" mass="12540">MAMYTAALFVQGLEFRKREGAGKGKKVLPRMCVGVLNGFVLSDIQFFLDWASGDFGTVGQVFLYTGWGPFFLSIWTFFFFNATTWFLLRRMGLRVSRCYYYYYFVHL</sequence>
<accession>A0A9P9E6Q4</accession>
<gene>
    <name evidence="2" type="ORF">B0J11DRAFT_210486</name>
</gene>